<sequence length="263" mass="28380">MLDEKVSAIIGKPPRADRLRDGRRGEPPAGACRSVKKAVGVAENRVTGQAGRNVVGTGIRQALRSGDMVPGQRLIEQELSDTFHATRSSVREALQDLAAEGLVELIPRRGARIRVVSVDEAIQITECRAALEGLCARRAAELATPAHRDTLIGIGTRMRQAVADGDLDTYSALNRRLHDLIAEAGGQKVAQSLLDRLNGQMVRHQFRLALRPGRPAQSLPQHLAMIEAITAGDPDAAETAARDHLDSVIRELRATPDRDNGEG</sequence>
<gene>
    <name evidence="6" type="ORF">GCU69_21970</name>
</gene>
<evidence type="ECO:0000259" key="5">
    <source>
        <dbReference type="PROSITE" id="PS50949"/>
    </source>
</evidence>
<dbReference type="InterPro" id="IPR008920">
    <property type="entry name" value="TF_FadR/GntR_C"/>
</dbReference>
<keyword evidence="7" id="KW-1185">Reference proteome</keyword>
<keyword evidence="3" id="KW-0804">Transcription</keyword>
<dbReference type="PANTHER" id="PTHR43537:SF24">
    <property type="entry name" value="GLUCONATE OPERON TRANSCRIPTIONAL REPRESSOR"/>
    <property type="match status" value="1"/>
</dbReference>
<dbReference type="PANTHER" id="PTHR43537">
    <property type="entry name" value="TRANSCRIPTIONAL REGULATOR, GNTR FAMILY"/>
    <property type="match status" value="1"/>
</dbReference>
<name>A0ABQ7FDV4_9ACTN</name>
<feature type="region of interest" description="Disordered" evidence="4">
    <location>
        <begin position="1"/>
        <end position="31"/>
    </location>
</feature>
<dbReference type="InterPro" id="IPR036390">
    <property type="entry name" value="WH_DNA-bd_sf"/>
</dbReference>
<reference evidence="6 7" key="1">
    <citation type="submission" date="2019-10" db="EMBL/GenBank/DDBJ databases">
        <title>Streptomyces tenebrisbrunneis sp.nov., an endogenous actinomycete isolated from of Lycium ruthenicum.</title>
        <authorList>
            <person name="Ma L."/>
        </authorList>
    </citation>
    <scope>NUCLEOTIDE SEQUENCE [LARGE SCALE GENOMIC DNA]</scope>
    <source>
        <strain evidence="6 7">TRM 66187</strain>
    </source>
</reference>
<dbReference type="InterPro" id="IPR011711">
    <property type="entry name" value="GntR_C"/>
</dbReference>
<dbReference type="SMART" id="SM00895">
    <property type="entry name" value="FCD"/>
    <property type="match status" value="1"/>
</dbReference>
<evidence type="ECO:0000256" key="4">
    <source>
        <dbReference type="SAM" id="MobiDB-lite"/>
    </source>
</evidence>
<dbReference type="Gene3D" id="1.20.120.530">
    <property type="entry name" value="GntR ligand-binding domain-like"/>
    <property type="match status" value="1"/>
</dbReference>
<dbReference type="Pfam" id="PF00392">
    <property type="entry name" value="GntR"/>
    <property type="match status" value="1"/>
</dbReference>
<proteinExistence type="predicted"/>
<feature type="compositionally biased region" description="Basic and acidic residues" evidence="4">
    <location>
        <begin position="14"/>
        <end position="26"/>
    </location>
</feature>
<dbReference type="SUPFAM" id="SSF46785">
    <property type="entry name" value="Winged helix' DNA-binding domain"/>
    <property type="match status" value="1"/>
</dbReference>
<organism evidence="6 7">
    <name type="scientific">Streptomyces lycii</name>
    <dbReference type="NCBI Taxonomy" id="2654337"/>
    <lineage>
        <taxon>Bacteria</taxon>
        <taxon>Bacillati</taxon>
        <taxon>Actinomycetota</taxon>
        <taxon>Actinomycetes</taxon>
        <taxon>Kitasatosporales</taxon>
        <taxon>Streptomycetaceae</taxon>
        <taxon>Streptomyces</taxon>
    </lineage>
</organism>
<dbReference type="Gene3D" id="1.10.10.10">
    <property type="entry name" value="Winged helix-like DNA-binding domain superfamily/Winged helix DNA-binding domain"/>
    <property type="match status" value="1"/>
</dbReference>
<dbReference type="InterPro" id="IPR000524">
    <property type="entry name" value="Tscrpt_reg_HTH_GntR"/>
</dbReference>
<feature type="domain" description="HTH gntR-type" evidence="5">
    <location>
        <begin position="49"/>
        <end position="116"/>
    </location>
</feature>
<dbReference type="SMART" id="SM00345">
    <property type="entry name" value="HTH_GNTR"/>
    <property type="match status" value="1"/>
</dbReference>
<keyword evidence="2" id="KW-0238">DNA-binding</keyword>
<dbReference type="Pfam" id="PF07729">
    <property type="entry name" value="FCD"/>
    <property type="match status" value="1"/>
</dbReference>
<comment type="caution">
    <text evidence="6">The sequence shown here is derived from an EMBL/GenBank/DDBJ whole genome shotgun (WGS) entry which is preliminary data.</text>
</comment>
<evidence type="ECO:0000256" key="3">
    <source>
        <dbReference type="ARBA" id="ARBA00023163"/>
    </source>
</evidence>
<keyword evidence="1" id="KW-0805">Transcription regulation</keyword>
<evidence type="ECO:0000256" key="2">
    <source>
        <dbReference type="ARBA" id="ARBA00023125"/>
    </source>
</evidence>
<evidence type="ECO:0000313" key="7">
    <source>
        <dbReference type="Proteomes" id="UP000621266"/>
    </source>
</evidence>
<dbReference type="Proteomes" id="UP000621266">
    <property type="component" value="Unassembled WGS sequence"/>
</dbReference>
<accession>A0ABQ7FDV4</accession>
<dbReference type="SUPFAM" id="SSF48008">
    <property type="entry name" value="GntR ligand-binding domain-like"/>
    <property type="match status" value="1"/>
</dbReference>
<dbReference type="PROSITE" id="PS50949">
    <property type="entry name" value="HTH_GNTR"/>
    <property type="match status" value="1"/>
</dbReference>
<evidence type="ECO:0000313" key="6">
    <source>
        <dbReference type="EMBL" id="KAF4407010.1"/>
    </source>
</evidence>
<protein>
    <submittedName>
        <fullName evidence="6">GntR family transcriptional regulator</fullName>
    </submittedName>
</protein>
<dbReference type="InterPro" id="IPR036388">
    <property type="entry name" value="WH-like_DNA-bd_sf"/>
</dbReference>
<dbReference type="CDD" id="cd07377">
    <property type="entry name" value="WHTH_GntR"/>
    <property type="match status" value="1"/>
</dbReference>
<dbReference type="EMBL" id="WHPN01000336">
    <property type="protein sequence ID" value="KAF4407010.1"/>
    <property type="molecule type" value="Genomic_DNA"/>
</dbReference>
<evidence type="ECO:0000256" key="1">
    <source>
        <dbReference type="ARBA" id="ARBA00023015"/>
    </source>
</evidence>